<keyword evidence="3" id="KW-0540">Nuclease</keyword>
<comment type="caution">
    <text evidence="3">The sequence shown here is derived from an EMBL/GenBank/DDBJ whole genome shotgun (WGS) entry which is preliminary data.</text>
</comment>
<accession>A0ABV5F5H9</accession>
<dbReference type="InterPro" id="IPR036691">
    <property type="entry name" value="Endo/exonu/phosph_ase_sf"/>
</dbReference>
<evidence type="ECO:0000256" key="1">
    <source>
        <dbReference type="SAM" id="Phobius"/>
    </source>
</evidence>
<dbReference type="Pfam" id="PF03372">
    <property type="entry name" value="Exo_endo_phos"/>
    <property type="match status" value="1"/>
</dbReference>
<feature type="transmembrane region" description="Helical" evidence="1">
    <location>
        <begin position="12"/>
        <end position="28"/>
    </location>
</feature>
<keyword evidence="3" id="KW-0378">Hydrolase</keyword>
<protein>
    <submittedName>
        <fullName evidence="3">Endonuclease/exonuclease/phosphatase family protein</fullName>
    </submittedName>
</protein>
<gene>
    <name evidence="3" type="ORF">ACFFVB_16530</name>
</gene>
<dbReference type="RefSeq" id="WP_382384335.1">
    <property type="nucleotide sequence ID" value="NZ_JBHMEZ010000030.1"/>
</dbReference>
<keyword evidence="1" id="KW-0472">Membrane</keyword>
<reference evidence="3 4" key="1">
    <citation type="submission" date="2024-09" db="EMBL/GenBank/DDBJ databases">
        <authorList>
            <person name="Sun Q."/>
            <person name="Mori K."/>
        </authorList>
    </citation>
    <scope>NUCLEOTIDE SEQUENCE [LARGE SCALE GENOMIC DNA]</scope>
    <source>
        <strain evidence="3 4">CECT 8286</strain>
    </source>
</reference>
<feature type="domain" description="Endonuclease/exonuclease/phosphatase" evidence="2">
    <location>
        <begin position="103"/>
        <end position="296"/>
    </location>
</feature>
<evidence type="ECO:0000313" key="3">
    <source>
        <dbReference type="EMBL" id="MFB9054697.1"/>
    </source>
</evidence>
<dbReference type="InterPro" id="IPR005135">
    <property type="entry name" value="Endo/exonuclease/phosphatase"/>
</dbReference>
<name>A0ABV5F5H9_9FLAO</name>
<keyword evidence="1" id="KW-1133">Transmembrane helix</keyword>
<dbReference type="Proteomes" id="UP001589605">
    <property type="component" value="Unassembled WGS sequence"/>
</dbReference>
<keyword evidence="3" id="KW-0255">Endonuclease</keyword>
<evidence type="ECO:0000313" key="4">
    <source>
        <dbReference type="Proteomes" id="UP001589605"/>
    </source>
</evidence>
<keyword evidence="1" id="KW-0812">Transmembrane</keyword>
<dbReference type="Gene3D" id="3.60.10.10">
    <property type="entry name" value="Endonuclease/exonuclease/phosphatase"/>
    <property type="match status" value="1"/>
</dbReference>
<feature type="transmembrane region" description="Helical" evidence="1">
    <location>
        <begin position="34"/>
        <end position="56"/>
    </location>
</feature>
<evidence type="ECO:0000259" key="2">
    <source>
        <dbReference type="Pfam" id="PF03372"/>
    </source>
</evidence>
<dbReference type="SUPFAM" id="SSF56219">
    <property type="entry name" value="DNase I-like"/>
    <property type="match status" value="1"/>
</dbReference>
<keyword evidence="4" id="KW-1185">Reference proteome</keyword>
<sequence length="307" mass="36100">MIQLIFKYKAKAYLLFWYAFLLLIHFVLKDRISPLIFFFYACPLIVVIAYGFLVSLCLYKHKVLCIFLLCLNSLLVVYWFNNYHYKNENPPINKTISTQSIFYWNISRPDHLPLDIIFENIKSYNPNIVVLVEAKDISKTDLATFKNHYPTYQIQQLEGEMFIAVNGKINTVHYNKITRGSKSNLVNATINEQPINILITDLLANPALSKKEDLTRLLDIAESKQVDFIVGDFNTPYISYYFDAFKTQFESFHEYNTGYTGTWPRTFPILEIDHIWLNKKWQPITLHKEFHTNSDHGFLIGSYQFKL</sequence>
<dbReference type="EMBL" id="JBHMEZ010000030">
    <property type="protein sequence ID" value="MFB9054697.1"/>
    <property type="molecule type" value="Genomic_DNA"/>
</dbReference>
<proteinExistence type="predicted"/>
<dbReference type="GO" id="GO:0004519">
    <property type="term" value="F:endonuclease activity"/>
    <property type="evidence" value="ECO:0007669"/>
    <property type="project" value="UniProtKB-KW"/>
</dbReference>
<feature type="transmembrane region" description="Helical" evidence="1">
    <location>
        <begin position="63"/>
        <end position="80"/>
    </location>
</feature>
<organism evidence="3 4">
    <name type="scientific">Formosa undariae</name>
    <dbReference type="NCBI Taxonomy" id="1325436"/>
    <lineage>
        <taxon>Bacteria</taxon>
        <taxon>Pseudomonadati</taxon>
        <taxon>Bacteroidota</taxon>
        <taxon>Flavobacteriia</taxon>
        <taxon>Flavobacteriales</taxon>
        <taxon>Flavobacteriaceae</taxon>
        <taxon>Formosa</taxon>
    </lineage>
</organism>